<dbReference type="InterPro" id="IPR046219">
    <property type="entry name" value="DUF6252"/>
</dbReference>
<evidence type="ECO:0000313" key="1">
    <source>
        <dbReference type="EMBL" id="PSG89971.1"/>
    </source>
</evidence>
<name>A0A2T1NC01_9FLAO</name>
<sequence>MKKILVFTIALVTLFNCKEDKEFSTPSFEATKNNARWSAEGFVAYGDMDGNFNVKAEIGAEVVILTTTNNTPGTYTLTSGSENRATFTDIDGTFYSTENEPDESLTVYPVGGTIIIDELSAETNSITGRFQFSAFTADGLQGVTFSGDANRDNDPVRYGVFYRVNLFSGILASNGGSAADCTLAQTTSDNAEATFNTTPTTDPNYPTVCATYKQALENEKAQCGDPMGTIQAEIDALGNCM</sequence>
<evidence type="ECO:0000313" key="2">
    <source>
        <dbReference type="Proteomes" id="UP000238426"/>
    </source>
</evidence>
<evidence type="ECO:0008006" key="3">
    <source>
        <dbReference type="Google" id="ProtNLM"/>
    </source>
</evidence>
<comment type="caution">
    <text evidence="1">The sequence shown here is derived from an EMBL/GenBank/DDBJ whole genome shotgun (WGS) entry which is preliminary data.</text>
</comment>
<organism evidence="1 2">
    <name type="scientific">Aurantibacter aestuarii</name>
    <dbReference type="NCBI Taxonomy" id="1266046"/>
    <lineage>
        <taxon>Bacteria</taxon>
        <taxon>Pseudomonadati</taxon>
        <taxon>Bacteroidota</taxon>
        <taxon>Flavobacteriia</taxon>
        <taxon>Flavobacteriales</taxon>
        <taxon>Flavobacteriaceae</taxon>
        <taxon>Aurantibacter</taxon>
    </lineage>
</organism>
<dbReference type="OrthoDB" id="1448607at2"/>
<dbReference type="Pfam" id="PF19765">
    <property type="entry name" value="DUF6252"/>
    <property type="match status" value="1"/>
</dbReference>
<dbReference type="EMBL" id="PXOQ01000007">
    <property type="protein sequence ID" value="PSG89971.1"/>
    <property type="molecule type" value="Genomic_DNA"/>
</dbReference>
<keyword evidence="2" id="KW-1185">Reference proteome</keyword>
<accession>A0A2T1NC01</accession>
<dbReference type="AlphaFoldDB" id="A0A2T1NC01"/>
<reference evidence="1 2" key="1">
    <citation type="submission" date="2018-03" db="EMBL/GenBank/DDBJ databases">
        <title>Mesoflavibacter sp. HG37 and Mesoflavibacter sp. HG96 sp.nov., two marine bacteria isolated from seawater of Western Pacific Ocean.</title>
        <authorList>
            <person name="Cheng H."/>
            <person name="Wu Y.-H."/>
            <person name="Guo L.-L."/>
            <person name="Xu X.-W."/>
        </authorList>
    </citation>
    <scope>NUCLEOTIDE SEQUENCE [LARGE SCALE GENOMIC DNA]</scope>
    <source>
        <strain evidence="1 2">KCTC 32269</strain>
    </source>
</reference>
<gene>
    <name evidence="1" type="ORF">C7H52_01495</name>
</gene>
<proteinExistence type="predicted"/>
<dbReference type="Proteomes" id="UP000238426">
    <property type="component" value="Unassembled WGS sequence"/>
</dbReference>
<protein>
    <recommendedName>
        <fullName evidence="3">Lipocalin-like domain-containing protein</fullName>
    </recommendedName>
</protein>
<dbReference type="RefSeq" id="WP_106462114.1">
    <property type="nucleotide sequence ID" value="NZ_PXOQ01000007.1"/>
</dbReference>